<sequence length="168" mass="19177">MSVRDLISRGRGKSTVPTDYAGRDHNPFLALHREMNRLFDDVFRGFEHRFPASGSGFMFESSWPKIDVSETEKEIRVTADIPGMDEKDVEVLLDNGVLTIRGEKLGENDDKDRQFSERFYGRFERRLSLNSEVEEDRISASFRNGVLTVTLPRSGSEQSTAKRITINS</sequence>
<dbReference type="PANTHER" id="PTHR46733">
    <property type="entry name" value="26.5 KDA HEAT SHOCK PROTEIN, MITOCHONDRIAL"/>
    <property type="match status" value="1"/>
</dbReference>
<dbReference type="SMR" id="A0A1B8R5M4"/>
<dbReference type="InterPro" id="IPR008978">
    <property type="entry name" value="HSP20-like_chaperone"/>
</dbReference>
<dbReference type="GeneID" id="61426618"/>
<comment type="similarity">
    <text evidence="2 3">Belongs to the small heat shock protein (HSP20) family.</text>
</comment>
<dbReference type="CDD" id="cd06464">
    <property type="entry name" value="ACD_sHsps-like"/>
    <property type="match status" value="1"/>
</dbReference>
<dbReference type="Gene3D" id="2.60.40.790">
    <property type="match status" value="1"/>
</dbReference>
<evidence type="ECO:0000313" key="4">
    <source>
        <dbReference type="EMBL" id="AOO93195.1"/>
    </source>
</evidence>
<dbReference type="SUPFAM" id="SSF49764">
    <property type="entry name" value="HSP20-like chaperones"/>
    <property type="match status" value="1"/>
</dbReference>
<dbReference type="RefSeq" id="WP_018245194.1">
    <property type="nucleotide sequence ID" value="NZ_CP050086.1"/>
</dbReference>
<dbReference type="InterPro" id="IPR044587">
    <property type="entry name" value="HSP21-like"/>
</dbReference>
<dbReference type="EMBL" id="KX490831">
    <property type="protein sequence ID" value="AOO93195.1"/>
    <property type="molecule type" value="Genomic_DNA"/>
</dbReference>
<dbReference type="InterPro" id="IPR002068">
    <property type="entry name" value="A-crystallin/Hsp20_dom"/>
</dbReference>
<organism evidence="4">
    <name type="scientific">Rhizobium leguminosarum bv. trifolii</name>
    <dbReference type="NCBI Taxonomy" id="386"/>
    <lineage>
        <taxon>Bacteria</taxon>
        <taxon>Pseudomonadati</taxon>
        <taxon>Pseudomonadota</taxon>
        <taxon>Alphaproteobacteria</taxon>
        <taxon>Hyphomicrobiales</taxon>
        <taxon>Rhizobiaceae</taxon>
        <taxon>Rhizobium/Agrobacterium group</taxon>
        <taxon>Rhizobium</taxon>
    </lineage>
</organism>
<name>A0A1B8R5M4_RHILT</name>
<evidence type="ECO:0000256" key="3">
    <source>
        <dbReference type="RuleBase" id="RU003616"/>
    </source>
</evidence>
<reference evidence="4" key="2">
    <citation type="journal article" date="2016" name="Front. Microbiol.">
        <title>The Regulatory Protein RosR Affects Rhizobium leguminosarum bv. trifolii Protein Profiles, Cell Surface Properties, and Symbiosis with Clover.</title>
        <authorList>
            <person name="Rachwal K."/>
            <person name="Boguszewska A."/>
            <person name="Kopcinska J."/>
            <person name="Karas M."/>
            <person name="Tchorzewski M."/>
            <person name="Janczarek M."/>
        </authorList>
    </citation>
    <scope>NUCLEOTIDE SEQUENCE</scope>
    <source>
        <strain evidence="4">Rt24.2</strain>
    </source>
</reference>
<proteinExistence type="inferred from homology"/>
<dbReference type="PANTHER" id="PTHR46733:SF4">
    <property type="entry name" value="HEAT SHOCK PROTEIN 21, CHLOROPLASTIC"/>
    <property type="match status" value="1"/>
</dbReference>
<evidence type="ECO:0000256" key="1">
    <source>
        <dbReference type="ARBA" id="ARBA00023016"/>
    </source>
</evidence>
<dbReference type="PROSITE" id="PS01031">
    <property type="entry name" value="SHSP"/>
    <property type="match status" value="1"/>
</dbReference>
<evidence type="ECO:0000256" key="2">
    <source>
        <dbReference type="PROSITE-ProRule" id="PRU00285"/>
    </source>
</evidence>
<keyword evidence="1" id="KW-0346">Stress response</keyword>
<protein>
    <submittedName>
        <fullName evidence="4">Molecular chaperone Hsp20</fullName>
    </submittedName>
</protein>
<reference evidence="4" key="1">
    <citation type="journal article" date="2015" name="BMC Genomics">
        <title>Transcriptome profiling of a Rhizobium leguminosarum bv. trifolii rosR mutant reveals the role of the transcriptional regulator RosR in motility, synthesis of cell-surface components, and other cellular processes.</title>
        <authorList>
            <person name="Rachwal K."/>
            <person name="Matczynska E."/>
            <person name="Janczarek M."/>
        </authorList>
    </citation>
    <scope>NUCLEOTIDE SEQUENCE</scope>
    <source>
        <strain evidence="4">Rt24.2</strain>
    </source>
</reference>
<dbReference type="Pfam" id="PF00011">
    <property type="entry name" value="HSP20"/>
    <property type="match status" value="1"/>
</dbReference>
<dbReference type="AlphaFoldDB" id="A0A1B8R5M4"/>
<dbReference type="GO" id="GO:0009408">
    <property type="term" value="P:response to heat"/>
    <property type="evidence" value="ECO:0007669"/>
    <property type="project" value="InterPro"/>
</dbReference>
<accession>A0A1B8R5M4</accession>